<evidence type="ECO:0000256" key="10">
    <source>
        <dbReference type="SAM" id="Phobius"/>
    </source>
</evidence>
<feature type="transmembrane region" description="Helical" evidence="10">
    <location>
        <begin position="25"/>
        <end position="48"/>
    </location>
</feature>
<dbReference type="Pfam" id="PF13853">
    <property type="entry name" value="7tm_4"/>
    <property type="match status" value="1"/>
</dbReference>
<keyword evidence="9" id="KW-0807">Transducer</keyword>
<protein>
    <recommendedName>
        <fullName evidence="11">G-protein coupled receptors family 1 profile domain-containing protein</fullName>
    </recommendedName>
</protein>
<name>A0A8C4Y5G6_9SAUR</name>
<reference evidence="12" key="2">
    <citation type="submission" date="2025-09" db="UniProtKB">
        <authorList>
            <consortium name="Ensembl"/>
        </authorList>
    </citation>
    <scope>IDENTIFICATION</scope>
</reference>
<keyword evidence="13" id="KW-1185">Reference proteome</keyword>
<evidence type="ECO:0000256" key="3">
    <source>
        <dbReference type="ARBA" id="ARBA00022692"/>
    </source>
</evidence>
<feature type="domain" description="G-protein coupled receptors family 1 profile" evidence="11">
    <location>
        <begin position="41"/>
        <end position="279"/>
    </location>
</feature>
<dbReference type="GO" id="GO:0004984">
    <property type="term" value="F:olfactory receptor activity"/>
    <property type="evidence" value="ECO:0007669"/>
    <property type="project" value="InterPro"/>
</dbReference>
<comment type="subcellular location">
    <subcellularLocation>
        <location evidence="1">Cell membrane</location>
        <topology evidence="1">Multi-pass membrane protein</topology>
    </subcellularLocation>
</comment>
<keyword evidence="8" id="KW-0675">Receptor</keyword>
<evidence type="ECO:0000256" key="6">
    <source>
        <dbReference type="ARBA" id="ARBA00023040"/>
    </source>
</evidence>
<dbReference type="PANTHER" id="PTHR26452">
    <property type="entry name" value="OLFACTORY RECEPTOR"/>
    <property type="match status" value="1"/>
</dbReference>
<keyword evidence="7 10" id="KW-0472">Membrane</keyword>
<dbReference type="CDD" id="cd15229">
    <property type="entry name" value="7tmA_OR8S1-like"/>
    <property type="match status" value="1"/>
</dbReference>
<feature type="transmembrane region" description="Helical" evidence="10">
    <location>
        <begin position="140"/>
        <end position="158"/>
    </location>
</feature>
<evidence type="ECO:0000259" key="11">
    <source>
        <dbReference type="PROSITE" id="PS50262"/>
    </source>
</evidence>
<dbReference type="AlphaFoldDB" id="A0A8C4Y5G6"/>
<proteinExistence type="predicted"/>
<dbReference type="GeneTree" id="ENSGT01150000286988"/>
<evidence type="ECO:0000256" key="8">
    <source>
        <dbReference type="ARBA" id="ARBA00023170"/>
    </source>
</evidence>
<dbReference type="FunFam" id="1.20.1070.10:FF:000015">
    <property type="entry name" value="Olfactory receptor"/>
    <property type="match status" value="1"/>
</dbReference>
<dbReference type="Proteomes" id="UP000694390">
    <property type="component" value="Unassembled WGS sequence"/>
</dbReference>
<dbReference type="PRINTS" id="PR00237">
    <property type="entry name" value="GPCRRHODOPSN"/>
</dbReference>
<evidence type="ECO:0000256" key="5">
    <source>
        <dbReference type="ARBA" id="ARBA00022989"/>
    </source>
</evidence>
<dbReference type="PRINTS" id="PR00245">
    <property type="entry name" value="OLFACTORYR"/>
</dbReference>
<evidence type="ECO:0000256" key="9">
    <source>
        <dbReference type="ARBA" id="ARBA00023224"/>
    </source>
</evidence>
<keyword evidence="3 10" id="KW-0812">Transmembrane</keyword>
<dbReference type="InterPro" id="IPR000276">
    <property type="entry name" value="GPCR_Rhodpsn"/>
</dbReference>
<evidence type="ECO:0000313" key="13">
    <source>
        <dbReference type="Proteomes" id="UP000694390"/>
    </source>
</evidence>
<evidence type="ECO:0000256" key="7">
    <source>
        <dbReference type="ARBA" id="ARBA00023136"/>
    </source>
</evidence>
<dbReference type="InterPro" id="IPR017452">
    <property type="entry name" value="GPCR_Rhodpsn_7TM"/>
</dbReference>
<dbReference type="InterPro" id="IPR050516">
    <property type="entry name" value="Olfactory_GPCR"/>
</dbReference>
<dbReference type="GO" id="GO:0004930">
    <property type="term" value="F:G protein-coupled receptor activity"/>
    <property type="evidence" value="ECO:0007669"/>
    <property type="project" value="UniProtKB-KW"/>
</dbReference>
<dbReference type="SUPFAM" id="SSF81321">
    <property type="entry name" value="Family A G protein-coupled receptor-like"/>
    <property type="match status" value="1"/>
</dbReference>
<dbReference type="GO" id="GO:0005886">
    <property type="term" value="C:plasma membrane"/>
    <property type="evidence" value="ECO:0007669"/>
    <property type="project" value="UniProtKB-SubCell"/>
</dbReference>
<sequence length="301" mass="34102">MPMKNQTTVTEFILLGLSSEPQMQIFLFLVVLIIYLITLVGNIVIMVAIRANSHFHTPMYFFLFHLSFVDICYSSVTVPNALRNFLAEHKTISVNGCIAQMFFILLSAGAESFILSATVYDRYAAICDPLRYMEIMRKGICVQLVSGAWTTDFIYALLNTIFTLKLHFCGSSQIHHFSCELPPLLKLACTETLTNQVVSFLLTLISYIFIVSTILRIRSAEGRCKAFSTCSSHLIVVGLWYLTAFFQYTKPSSVSSVVLDEIFSIQYSILTPMLNPIIYSLKNKEVKITLGKTLWKLKFLK</sequence>
<dbReference type="Gene3D" id="1.20.1070.10">
    <property type="entry name" value="Rhodopsin 7-helix transmembrane proteins"/>
    <property type="match status" value="1"/>
</dbReference>
<dbReference type="Ensembl" id="ENSGEVT00005021420.1">
    <property type="protein sequence ID" value="ENSGEVP00005020398.1"/>
    <property type="gene ID" value="ENSGEVG00005014471.1"/>
</dbReference>
<evidence type="ECO:0000256" key="4">
    <source>
        <dbReference type="ARBA" id="ARBA00022725"/>
    </source>
</evidence>
<keyword evidence="5 10" id="KW-1133">Transmembrane helix</keyword>
<feature type="transmembrane region" description="Helical" evidence="10">
    <location>
        <begin position="197"/>
        <end position="217"/>
    </location>
</feature>
<evidence type="ECO:0000256" key="1">
    <source>
        <dbReference type="ARBA" id="ARBA00004651"/>
    </source>
</evidence>
<feature type="transmembrane region" description="Helical" evidence="10">
    <location>
        <begin position="60"/>
        <end position="78"/>
    </location>
</feature>
<organism evidence="12 13">
    <name type="scientific">Gopherus evgoodei</name>
    <name type="common">Goodes thornscrub tortoise</name>
    <dbReference type="NCBI Taxonomy" id="1825980"/>
    <lineage>
        <taxon>Eukaryota</taxon>
        <taxon>Metazoa</taxon>
        <taxon>Chordata</taxon>
        <taxon>Craniata</taxon>
        <taxon>Vertebrata</taxon>
        <taxon>Euteleostomi</taxon>
        <taxon>Archelosauria</taxon>
        <taxon>Testudinata</taxon>
        <taxon>Testudines</taxon>
        <taxon>Cryptodira</taxon>
        <taxon>Durocryptodira</taxon>
        <taxon>Testudinoidea</taxon>
        <taxon>Testudinidae</taxon>
        <taxon>Gopherus</taxon>
    </lineage>
</organism>
<dbReference type="InterPro" id="IPR000725">
    <property type="entry name" value="Olfact_rcpt"/>
</dbReference>
<feature type="transmembrane region" description="Helical" evidence="10">
    <location>
        <begin position="98"/>
        <end position="120"/>
    </location>
</feature>
<feature type="transmembrane region" description="Helical" evidence="10">
    <location>
        <begin position="262"/>
        <end position="281"/>
    </location>
</feature>
<keyword evidence="4" id="KW-0716">Sensory transduction</keyword>
<keyword evidence="2" id="KW-1003">Cell membrane</keyword>
<reference evidence="12" key="1">
    <citation type="submission" date="2025-08" db="UniProtKB">
        <authorList>
            <consortium name="Ensembl"/>
        </authorList>
    </citation>
    <scope>IDENTIFICATION</scope>
</reference>
<evidence type="ECO:0000256" key="2">
    <source>
        <dbReference type="ARBA" id="ARBA00022475"/>
    </source>
</evidence>
<evidence type="ECO:0000313" key="12">
    <source>
        <dbReference type="Ensembl" id="ENSGEVP00005020398.1"/>
    </source>
</evidence>
<accession>A0A8C4Y5G6</accession>
<keyword evidence="4" id="KW-0552">Olfaction</keyword>
<keyword evidence="6" id="KW-0297">G-protein coupled receptor</keyword>
<dbReference type="PROSITE" id="PS50262">
    <property type="entry name" value="G_PROTEIN_RECEP_F1_2"/>
    <property type="match status" value="1"/>
</dbReference>
<feature type="transmembrane region" description="Helical" evidence="10">
    <location>
        <begin position="224"/>
        <end position="242"/>
    </location>
</feature>
<dbReference type="OrthoDB" id="5964498at2759"/>